<protein>
    <submittedName>
        <fullName evidence="2">Erythromycin esterase family protein</fullName>
    </submittedName>
</protein>
<evidence type="ECO:0000256" key="1">
    <source>
        <dbReference type="SAM" id="SignalP"/>
    </source>
</evidence>
<evidence type="ECO:0000313" key="3">
    <source>
        <dbReference type="Proteomes" id="UP001209107"/>
    </source>
</evidence>
<reference evidence="2 3" key="1">
    <citation type="submission" date="2022-10" db="EMBL/GenBank/DDBJ databases">
        <title>Kaistella sp. BT-6-1-3.</title>
        <authorList>
            <person name="Ai J."/>
            <person name="Deng Z."/>
        </authorList>
    </citation>
    <scope>NUCLEOTIDE SEQUENCE [LARGE SCALE GENOMIC DNA]</scope>
    <source>
        <strain evidence="2 3">BT6-1-3</strain>
    </source>
</reference>
<sequence>MKVKIFYLLFFIFQSLNAQQKFALSTQEKDYITKFIYPLKTFNSEEIENDDLKILEKLVGKSKIIGLGEATHGSSEVYQMKYRISKYLIKNENFNLFSLEANMPESFVMNKYIIDKVADPKTILKHMYFWLWQTEETLNFVNWLKEYNDQNIPKIKFDGFDMQYTHGAIRQIKEVFQENNISTDEINELNKILKEENKGTRKYSKKGQEKIQIVLEKLKHKEISFKNEDEKKRYLQNVRIIEQKIQTGSSTERDKFMAENIKWLMKNNQDSKIIVSAHNYHVSKLDKSKMGYWLHKDYLDDYKNIGFAFYEGVYSASIDQKIGTYNSQTAYPGTLEYYLNSLNIPIFILDLKAIKNDNNNLGKWILKEIPFRKTGSGTDKNEFKKTKVADSFDYLIFINKSFNSKLLNHYSK</sequence>
<dbReference type="Gene3D" id="3.30.1870.10">
    <property type="entry name" value="EreA-like, domain 2"/>
    <property type="match status" value="1"/>
</dbReference>
<evidence type="ECO:0000313" key="2">
    <source>
        <dbReference type="EMBL" id="MCW4452759.1"/>
    </source>
</evidence>
<dbReference type="Proteomes" id="UP001209107">
    <property type="component" value="Unassembled WGS sequence"/>
</dbReference>
<organism evidence="2 3">
    <name type="scientific">Kaistella yananensis</name>
    <dbReference type="NCBI Taxonomy" id="2989820"/>
    <lineage>
        <taxon>Bacteria</taxon>
        <taxon>Pseudomonadati</taxon>
        <taxon>Bacteroidota</taxon>
        <taxon>Flavobacteriia</taxon>
        <taxon>Flavobacteriales</taxon>
        <taxon>Weeksellaceae</taxon>
        <taxon>Chryseobacterium group</taxon>
        <taxon>Kaistella</taxon>
    </lineage>
</organism>
<gene>
    <name evidence="2" type="ORF">OK344_11130</name>
</gene>
<dbReference type="InterPro" id="IPR007815">
    <property type="entry name" value="Emycin_Estase"/>
</dbReference>
<name>A0ABT3JPX3_9FLAO</name>
<dbReference type="RefSeq" id="WP_265144854.1">
    <property type="nucleotide sequence ID" value="NZ_JAPCHZ010000005.1"/>
</dbReference>
<dbReference type="EMBL" id="JAPCHZ010000005">
    <property type="protein sequence ID" value="MCW4452759.1"/>
    <property type="molecule type" value="Genomic_DNA"/>
</dbReference>
<dbReference type="Gene3D" id="3.40.1660.10">
    <property type="entry name" value="EreA-like (biosynthetic domain)"/>
    <property type="match status" value="1"/>
</dbReference>
<dbReference type="SUPFAM" id="SSF159501">
    <property type="entry name" value="EreA/ChaN-like"/>
    <property type="match status" value="1"/>
</dbReference>
<dbReference type="PANTHER" id="PTHR31299">
    <property type="entry name" value="ESTERASE, PUTATIVE (AFU_ORTHOLOGUE AFUA_1G05850)-RELATED"/>
    <property type="match status" value="1"/>
</dbReference>
<keyword evidence="1" id="KW-0732">Signal</keyword>
<feature type="signal peptide" evidence="1">
    <location>
        <begin position="1"/>
        <end position="18"/>
    </location>
</feature>
<dbReference type="PANTHER" id="PTHR31299:SF0">
    <property type="entry name" value="ESTERASE, PUTATIVE (AFU_ORTHOLOGUE AFUA_1G05850)-RELATED"/>
    <property type="match status" value="1"/>
</dbReference>
<dbReference type="CDD" id="cd14728">
    <property type="entry name" value="Ere-like"/>
    <property type="match status" value="1"/>
</dbReference>
<accession>A0ABT3JPX3</accession>
<feature type="chain" id="PRO_5046585901" evidence="1">
    <location>
        <begin position="19"/>
        <end position="412"/>
    </location>
</feature>
<dbReference type="Gene3D" id="1.20.1440.30">
    <property type="entry name" value="Biosynthetic Protein domain"/>
    <property type="match status" value="1"/>
</dbReference>
<keyword evidence="3" id="KW-1185">Reference proteome</keyword>
<dbReference type="Pfam" id="PF05139">
    <property type="entry name" value="Erythro_esteras"/>
    <property type="match status" value="1"/>
</dbReference>
<proteinExistence type="predicted"/>
<comment type="caution">
    <text evidence="2">The sequence shown here is derived from an EMBL/GenBank/DDBJ whole genome shotgun (WGS) entry which is preliminary data.</text>
</comment>
<dbReference type="InterPro" id="IPR052036">
    <property type="entry name" value="Hydrolase/PRTase-associated"/>
</dbReference>